<keyword evidence="3" id="KW-0804">Transcription</keyword>
<protein>
    <submittedName>
        <fullName evidence="6">Transcription initiation factor TFIID 23-30 kDa subunit</fullName>
    </submittedName>
</protein>
<dbReference type="Pfam" id="PF03540">
    <property type="entry name" value="TAF10"/>
    <property type="match status" value="1"/>
</dbReference>
<name>W7XJC9_TETTS</name>
<sequence>MEESSQSTLQPQDVEPNKKFDYLMQQMVDYNAKIPPILVQKILEEVGFESTDESTYKMIGMLTDKFLDEVINQIHQSRYVQMDKRSKKDKKNNKDEYSKLLTYDLINQLRQYGLNICEPYAQPQHNLTKKEEK</sequence>
<dbReference type="CDD" id="cd07982">
    <property type="entry name" value="HFD_TAF10"/>
    <property type="match status" value="1"/>
</dbReference>
<keyword evidence="7" id="KW-1185">Reference proteome</keyword>
<dbReference type="AlphaFoldDB" id="W7XJC9"/>
<proteinExistence type="inferred from homology"/>
<dbReference type="GeneID" id="24437306"/>
<comment type="subcellular location">
    <subcellularLocation>
        <location evidence="1">Nucleus</location>
    </subcellularLocation>
</comment>
<dbReference type="GO" id="GO:0000124">
    <property type="term" value="C:SAGA complex"/>
    <property type="evidence" value="ECO:0007669"/>
    <property type="project" value="TreeGrafter"/>
</dbReference>
<evidence type="ECO:0000256" key="1">
    <source>
        <dbReference type="ARBA" id="ARBA00004123"/>
    </source>
</evidence>
<dbReference type="PANTHER" id="PTHR21242">
    <property type="entry name" value="TRANSCRIPTION INITIATION FACTOR TFIID SUBUNIT 10"/>
    <property type="match status" value="1"/>
</dbReference>
<evidence type="ECO:0000313" key="7">
    <source>
        <dbReference type="Proteomes" id="UP000009168"/>
    </source>
</evidence>
<evidence type="ECO:0000256" key="3">
    <source>
        <dbReference type="ARBA" id="ARBA00023163"/>
    </source>
</evidence>
<gene>
    <name evidence="6" type="ORF">TTHERM_000105239</name>
</gene>
<evidence type="ECO:0000313" key="6">
    <source>
        <dbReference type="EMBL" id="EWS75416.1"/>
    </source>
</evidence>
<keyword evidence="4" id="KW-0539">Nucleus</keyword>
<dbReference type="GO" id="GO:0016251">
    <property type="term" value="F:RNA polymerase II general transcription initiation factor activity"/>
    <property type="evidence" value="ECO:0007669"/>
    <property type="project" value="TreeGrafter"/>
</dbReference>
<dbReference type="STRING" id="312017.W7XJC9"/>
<dbReference type="EMBL" id="GG662767">
    <property type="protein sequence ID" value="EWS75416.1"/>
    <property type="molecule type" value="Genomic_DNA"/>
</dbReference>
<keyword evidence="2" id="KW-0805">Transcription regulation</keyword>
<evidence type="ECO:0000256" key="5">
    <source>
        <dbReference type="ARBA" id="ARBA00025730"/>
    </source>
</evidence>
<comment type="similarity">
    <text evidence="5">Belongs to the TAF10 family.</text>
</comment>
<dbReference type="GO" id="GO:0006367">
    <property type="term" value="P:transcription initiation at RNA polymerase II promoter"/>
    <property type="evidence" value="ECO:0007669"/>
    <property type="project" value="TreeGrafter"/>
</dbReference>
<evidence type="ECO:0000256" key="2">
    <source>
        <dbReference type="ARBA" id="ARBA00023015"/>
    </source>
</evidence>
<dbReference type="GO" id="GO:1990841">
    <property type="term" value="F:promoter-specific chromatin binding"/>
    <property type="evidence" value="ECO:0007669"/>
    <property type="project" value="TreeGrafter"/>
</dbReference>
<reference evidence="7" key="1">
    <citation type="journal article" date="2006" name="PLoS Biol.">
        <title>Macronuclear genome sequence of the ciliate Tetrahymena thermophila, a model eukaryote.</title>
        <authorList>
            <person name="Eisen J.A."/>
            <person name="Coyne R.S."/>
            <person name="Wu M."/>
            <person name="Wu D."/>
            <person name="Thiagarajan M."/>
            <person name="Wortman J.R."/>
            <person name="Badger J.H."/>
            <person name="Ren Q."/>
            <person name="Amedeo P."/>
            <person name="Jones K.M."/>
            <person name="Tallon L.J."/>
            <person name="Delcher A.L."/>
            <person name="Salzberg S.L."/>
            <person name="Silva J.C."/>
            <person name="Haas B.J."/>
            <person name="Majoros W.H."/>
            <person name="Farzad M."/>
            <person name="Carlton J.M."/>
            <person name="Smith R.K. Jr."/>
            <person name="Garg J."/>
            <person name="Pearlman R.E."/>
            <person name="Karrer K.M."/>
            <person name="Sun L."/>
            <person name="Manning G."/>
            <person name="Elde N.C."/>
            <person name="Turkewitz A.P."/>
            <person name="Asai D.J."/>
            <person name="Wilkes D.E."/>
            <person name="Wang Y."/>
            <person name="Cai H."/>
            <person name="Collins K."/>
            <person name="Stewart B.A."/>
            <person name="Lee S.R."/>
            <person name="Wilamowska K."/>
            <person name="Weinberg Z."/>
            <person name="Ruzzo W.L."/>
            <person name="Wloga D."/>
            <person name="Gaertig J."/>
            <person name="Frankel J."/>
            <person name="Tsao C.-C."/>
            <person name="Gorovsky M.A."/>
            <person name="Keeling P.J."/>
            <person name="Waller R.F."/>
            <person name="Patron N.J."/>
            <person name="Cherry J.M."/>
            <person name="Stover N.A."/>
            <person name="Krieger C.J."/>
            <person name="del Toro C."/>
            <person name="Ryder H.F."/>
            <person name="Williamson S.C."/>
            <person name="Barbeau R.A."/>
            <person name="Hamilton E.P."/>
            <person name="Orias E."/>
        </authorList>
    </citation>
    <scope>NUCLEOTIDE SEQUENCE [LARGE SCALE GENOMIC DNA]</scope>
    <source>
        <strain evidence="7">SB210</strain>
    </source>
</reference>
<dbReference type="InParanoid" id="W7XJC9"/>
<dbReference type="KEGG" id="tet:TTHERM_000105239"/>
<dbReference type="Proteomes" id="UP000009168">
    <property type="component" value="Unassembled WGS sequence"/>
</dbReference>
<dbReference type="PANTHER" id="PTHR21242:SF0">
    <property type="entry name" value="TRANSCRIPTION INITIATION FACTOR TFIID SUBUNIT 10"/>
    <property type="match status" value="1"/>
</dbReference>
<dbReference type="PRINTS" id="PR01443">
    <property type="entry name" value="TFIID30KDSUB"/>
</dbReference>
<accession>W7XJC9</accession>
<dbReference type="GO" id="GO:0005669">
    <property type="term" value="C:transcription factor TFIID complex"/>
    <property type="evidence" value="ECO:0007669"/>
    <property type="project" value="TreeGrafter"/>
</dbReference>
<evidence type="ECO:0000256" key="4">
    <source>
        <dbReference type="ARBA" id="ARBA00023242"/>
    </source>
</evidence>
<dbReference type="RefSeq" id="XP_012652090.1">
    <property type="nucleotide sequence ID" value="XM_012796636.1"/>
</dbReference>
<dbReference type="InterPro" id="IPR003923">
    <property type="entry name" value="TAF10"/>
</dbReference>
<organism evidence="6 7">
    <name type="scientific">Tetrahymena thermophila (strain SB210)</name>
    <dbReference type="NCBI Taxonomy" id="312017"/>
    <lineage>
        <taxon>Eukaryota</taxon>
        <taxon>Sar</taxon>
        <taxon>Alveolata</taxon>
        <taxon>Ciliophora</taxon>
        <taxon>Intramacronucleata</taxon>
        <taxon>Oligohymenophorea</taxon>
        <taxon>Hymenostomatida</taxon>
        <taxon>Tetrahymenina</taxon>
        <taxon>Tetrahymenidae</taxon>
        <taxon>Tetrahymena</taxon>
    </lineage>
</organism>